<name>A0A1U7PUX0_9FLAO</name>
<reference evidence="5" key="1">
    <citation type="submission" date="2016-10" db="EMBL/GenBank/DDBJ databases">
        <authorList>
            <person name="Varghese N."/>
            <person name="Submissions S."/>
        </authorList>
    </citation>
    <scope>NUCLEOTIDE SEQUENCE [LARGE SCALE GENOMIC DNA]</scope>
    <source>
        <strain evidence="5">DSM 19482</strain>
    </source>
</reference>
<evidence type="ECO:0000259" key="3">
    <source>
        <dbReference type="Pfam" id="PF16371"/>
    </source>
</evidence>
<dbReference type="InterPro" id="IPR032288">
    <property type="entry name" value="Metallophos_C"/>
</dbReference>
<dbReference type="PANTHER" id="PTHR43143">
    <property type="entry name" value="METALLOPHOSPHOESTERASE, CALCINEURIN SUPERFAMILY"/>
    <property type="match status" value="1"/>
</dbReference>
<evidence type="ECO:0000313" key="5">
    <source>
        <dbReference type="Proteomes" id="UP000187261"/>
    </source>
</evidence>
<dbReference type="GO" id="GO:0016787">
    <property type="term" value="F:hydrolase activity"/>
    <property type="evidence" value="ECO:0007669"/>
    <property type="project" value="InterPro"/>
</dbReference>
<evidence type="ECO:0000313" key="4">
    <source>
        <dbReference type="EMBL" id="SIT97356.1"/>
    </source>
</evidence>
<dbReference type="EMBL" id="FTPU01000021">
    <property type="protein sequence ID" value="SIT97356.1"/>
    <property type="molecule type" value="Genomic_DNA"/>
</dbReference>
<dbReference type="InterPro" id="IPR029052">
    <property type="entry name" value="Metallo-depent_PP-like"/>
</dbReference>
<dbReference type="InterPro" id="IPR004843">
    <property type="entry name" value="Calcineurin-like_PHP"/>
</dbReference>
<dbReference type="Gene3D" id="2.60.40.10">
    <property type="entry name" value="Immunoglobulins"/>
    <property type="match status" value="1"/>
</dbReference>
<dbReference type="InterPro" id="IPR051918">
    <property type="entry name" value="STPP_CPPED1"/>
</dbReference>
<dbReference type="SUPFAM" id="SSF117074">
    <property type="entry name" value="Hypothetical protein PA1324"/>
    <property type="match status" value="1"/>
</dbReference>
<dbReference type="Pfam" id="PF16371">
    <property type="entry name" value="MetallophosN"/>
    <property type="match status" value="1"/>
</dbReference>
<proteinExistence type="predicted"/>
<dbReference type="InterPro" id="IPR013783">
    <property type="entry name" value="Ig-like_fold"/>
</dbReference>
<dbReference type="Pfam" id="PF00149">
    <property type="entry name" value="Metallophos"/>
    <property type="match status" value="1"/>
</dbReference>
<dbReference type="AlphaFoldDB" id="A0A1U7PUX0"/>
<accession>A0A1U7PUX0</accession>
<dbReference type="STRING" id="1121284.SAMN05660493_02073"/>
<dbReference type="PANTHER" id="PTHR43143:SF6">
    <property type="entry name" value="BLL3016 PROTEIN"/>
    <property type="match status" value="1"/>
</dbReference>
<feature type="domain" description="Calcineurin-like phosphoesterase C-terminal" evidence="2">
    <location>
        <begin position="369"/>
        <end position="536"/>
    </location>
</feature>
<sequence length="551" mass="62463">MKSPSISLLAKTDKDEVKKYKYLPMNIKLILPSLLISAMALAQTSVSGYVFEDLNKNQKKENREKGISGVSVSNGAQVVLTDKNGRYSLPITDGQTVFVIKPSGYGVPVNQNNLPQYYYQYKPNGSPADFKYKGTAPTGALPQEVNFALYKQNENKNFDILVFGDPQPRTAKELDYFKRAIVHEAKSNKKNTVFGISLGDLVWDDLSLQKPYADIMREMGLPWYNVMGNHDMNYDAKEDQLSDETFESNFGPANYAFDYGNVHFMVLDDILYPDPRDGKGYWGGFREDQIQFIQNDLKLVDKNKLIVISFHIPLEHHNEDSFRNADRQKLFDALAPFPNALLLSAHTHVQQQIFYGKAQGWNGAKDLHEYNVGTTCGDWWSGTADDTGLPTSTMRDGTAKGYSFISFNDNQYNVKYKIAGKPEDYQISLYVPKVIPFPSKTSAKILANFFMGSKKDKLQYRIDGGKWQDMDYTETVDPSFAQSVYKWDMTDKLFPGRRPSNPEDAKHIWVAGFGNKLTLGKHKVEVKAEDMYGNQFSASEEFDVQDNIIIP</sequence>
<dbReference type="SUPFAM" id="SSF56300">
    <property type="entry name" value="Metallo-dependent phosphatases"/>
    <property type="match status" value="1"/>
</dbReference>
<dbReference type="Gene3D" id="3.60.21.10">
    <property type="match status" value="1"/>
</dbReference>
<feature type="domain" description="Calcineurin-like phosphoesterase N-terminal" evidence="3">
    <location>
        <begin position="62"/>
        <end position="131"/>
    </location>
</feature>
<dbReference type="Pfam" id="PF16370">
    <property type="entry name" value="MetallophosC"/>
    <property type="match status" value="1"/>
</dbReference>
<evidence type="ECO:0000259" key="1">
    <source>
        <dbReference type="Pfam" id="PF00149"/>
    </source>
</evidence>
<dbReference type="Proteomes" id="UP000187261">
    <property type="component" value="Unassembled WGS sequence"/>
</dbReference>
<gene>
    <name evidence="4" type="ORF">SAMN05660493_02073</name>
</gene>
<organism evidence="4 5">
    <name type="scientific">Epilithonimonas bovis DSM 19482</name>
    <dbReference type="NCBI Taxonomy" id="1121284"/>
    <lineage>
        <taxon>Bacteria</taxon>
        <taxon>Pseudomonadati</taxon>
        <taxon>Bacteroidota</taxon>
        <taxon>Flavobacteriia</taxon>
        <taxon>Flavobacteriales</taxon>
        <taxon>Weeksellaceae</taxon>
        <taxon>Chryseobacterium group</taxon>
        <taxon>Epilithonimonas</taxon>
    </lineage>
</organism>
<evidence type="ECO:0000259" key="2">
    <source>
        <dbReference type="Pfam" id="PF16370"/>
    </source>
</evidence>
<protein>
    <submittedName>
        <fullName evidence="4">3',5'-cyclic AMP phosphodiesterase CpdA</fullName>
    </submittedName>
</protein>
<dbReference type="InterPro" id="IPR032285">
    <property type="entry name" value="Metallophos_N"/>
</dbReference>
<keyword evidence="5" id="KW-1185">Reference proteome</keyword>
<feature type="domain" description="Calcineurin-like phosphoesterase" evidence="1">
    <location>
        <begin position="160"/>
        <end position="349"/>
    </location>
</feature>